<evidence type="ECO:0000256" key="2">
    <source>
        <dbReference type="ARBA" id="ARBA00022692"/>
    </source>
</evidence>
<accession>A0A183IDX5</accession>
<dbReference type="GO" id="GO:0005886">
    <property type="term" value="C:plasma membrane"/>
    <property type="evidence" value="ECO:0007669"/>
    <property type="project" value="TreeGrafter"/>
</dbReference>
<reference evidence="13" key="1">
    <citation type="submission" date="2016-06" db="UniProtKB">
        <authorList>
            <consortium name="WormBaseParasite"/>
        </authorList>
    </citation>
    <scope>IDENTIFICATION</scope>
</reference>
<dbReference type="SMART" id="SM00192">
    <property type="entry name" value="LDLa"/>
    <property type="match status" value="2"/>
</dbReference>
<dbReference type="PROSITE" id="PS01209">
    <property type="entry name" value="LDLRA_1"/>
    <property type="match status" value="2"/>
</dbReference>
<keyword evidence="5" id="KW-1133">Transmembrane helix</keyword>
<dbReference type="AlphaFoldDB" id="A0A183IDX5"/>
<dbReference type="EMBL" id="UZAM01006965">
    <property type="protein sequence ID" value="VDO95585.1"/>
    <property type="molecule type" value="Genomic_DNA"/>
</dbReference>
<evidence type="ECO:0000256" key="9">
    <source>
        <dbReference type="ARBA" id="ARBA00023180"/>
    </source>
</evidence>
<dbReference type="GO" id="GO:0043235">
    <property type="term" value="C:receptor complex"/>
    <property type="evidence" value="ECO:0007669"/>
    <property type="project" value="TreeGrafter"/>
</dbReference>
<comment type="subcellular location">
    <subcellularLocation>
        <location evidence="1">Membrane</location>
        <topology evidence="1">Single-pass membrane protein</topology>
    </subcellularLocation>
</comment>
<dbReference type="InterPro" id="IPR051221">
    <property type="entry name" value="LDLR-related"/>
</dbReference>
<evidence type="ECO:0000256" key="7">
    <source>
        <dbReference type="ARBA" id="ARBA00023157"/>
    </source>
</evidence>
<keyword evidence="12" id="KW-1185">Reference proteome</keyword>
<proteinExistence type="predicted"/>
<gene>
    <name evidence="11" type="ORF">SBAD_LOCUS1819</name>
</gene>
<evidence type="ECO:0000256" key="5">
    <source>
        <dbReference type="ARBA" id="ARBA00022989"/>
    </source>
</evidence>
<dbReference type="GO" id="GO:0005041">
    <property type="term" value="F:low-density lipoprotein particle receptor activity"/>
    <property type="evidence" value="ECO:0007669"/>
    <property type="project" value="TreeGrafter"/>
</dbReference>
<evidence type="ECO:0000256" key="1">
    <source>
        <dbReference type="ARBA" id="ARBA00004167"/>
    </source>
</evidence>
<dbReference type="PRINTS" id="PR00261">
    <property type="entry name" value="LDLRECEPTOR"/>
</dbReference>
<dbReference type="PANTHER" id="PTHR22722:SF5">
    <property type="entry name" value="LOW-DENSITY LIPOPROTEIN RECEPTOR-RELATED PROTEIN 1B"/>
    <property type="match status" value="1"/>
</dbReference>
<dbReference type="InterPro" id="IPR036055">
    <property type="entry name" value="LDL_receptor-like_sf"/>
</dbReference>
<keyword evidence="4" id="KW-0677">Repeat</keyword>
<dbReference type="CDD" id="cd00112">
    <property type="entry name" value="LDLa"/>
    <property type="match status" value="2"/>
</dbReference>
<evidence type="ECO:0000313" key="11">
    <source>
        <dbReference type="EMBL" id="VDO95585.1"/>
    </source>
</evidence>
<dbReference type="FunFam" id="4.10.400.10:FF:000002">
    <property type="entry name" value="Low-density lipoprotein receptor-related protein 1"/>
    <property type="match status" value="1"/>
</dbReference>
<protein>
    <submittedName>
        <fullName evidence="13">Low-density lipoprotein receptor domain class A</fullName>
    </submittedName>
</protein>
<dbReference type="Gene3D" id="4.10.400.10">
    <property type="entry name" value="Low-density Lipoprotein Receptor"/>
    <property type="match status" value="2"/>
</dbReference>
<feature type="disulfide bond" evidence="10">
    <location>
        <begin position="45"/>
        <end position="60"/>
    </location>
</feature>
<keyword evidence="3" id="KW-0732">Signal</keyword>
<evidence type="ECO:0000256" key="6">
    <source>
        <dbReference type="ARBA" id="ARBA00023136"/>
    </source>
</evidence>
<evidence type="ECO:0000256" key="10">
    <source>
        <dbReference type="PROSITE-ProRule" id="PRU00124"/>
    </source>
</evidence>
<dbReference type="InterPro" id="IPR002172">
    <property type="entry name" value="LDrepeatLR_classA_rpt"/>
</dbReference>
<keyword evidence="2" id="KW-0812">Transmembrane</keyword>
<dbReference type="WBParaSite" id="SBAD_0000190701-mRNA-1">
    <property type="protein sequence ID" value="SBAD_0000190701-mRNA-1"/>
    <property type="gene ID" value="SBAD_0000190701"/>
</dbReference>
<name>A0A183IDX5_9BILA</name>
<dbReference type="PANTHER" id="PTHR22722">
    <property type="entry name" value="LOW-DENSITY LIPOPROTEIN RECEPTOR-RELATED PROTEIN 2-RELATED"/>
    <property type="match status" value="1"/>
</dbReference>
<dbReference type="SUPFAM" id="SSF57424">
    <property type="entry name" value="LDL receptor-like module"/>
    <property type="match status" value="2"/>
</dbReference>
<evidence type="ECO:0000256" key="3">
    <source>
        <dbReference type="ARBA" id="ARBA00022729"/>
    </source>
</evidence>
<evidence type="ECO:0000256" key="8">
    <source>
        <dbReference type="ARBA" id="ARBA00023170"/>
    </source>
</evidence>
<dbReference type="PROSITE" id="PS50068">
    <property type="entry name" value="LDLRA_2"/>
    <property type="match status" value="2"/>
</dbReference>
<evidence type="ECO:0000313" key="13">
    <source>
        <dbReference type="WBParaSite" id="SBAD_0000190701-mRNA-1"/>
    </source>
</evidence>
<dbReference type="Pfam" id="PF00057">
    <property type="entry name" value="Ldl_recept_a"/>
    <property type="match status" value="2"/>
</dbReference>
<organism evidence="13">
    <name type="scientific">Soboliphyme baturini</name>
    <dbReference type="NCBI Taxonomy" id="241478"/>
    <lineage>
        <taxon>Eukaryota</taxon>
        <taxon>Metazoa</taxon>
        <taxon>Ecdysozoa</taxon>
        <taxon>Nematoda</taxon>
        <taxon>Enoplea</taxon>
        <taxon>Dorylaimia</taxon>
        <taxon>Dioctophymatida</taxon>
        <taxon>Dioctophymatoidea</taxon>
        <taxon>Soboliphymatidae</taxon>
        <taxon>Soboliphyme</taxon>
    </lineage>
</organism>
<sequence>MDFSPRIEHPFSVLQRPRPSTGACNVRTEFKCRSDNRCIPKSWVCDGGKDCSQGEDEEGCAHPGCRGDQFQCDNYRWNETSCIPSYHRCDNHTDCFDRSDEKNCRKSTFMLD</sequence>
<comment type="caution">
    <text evidence="10">Lacks conserved residue(s) required for the propagation of feature annotation.</text>
</comment>
<evidence type="ECO:0000313" key="12">
    <source>
        <dbReference type="Proteomes" id="UP000270296"/>
    </source>
</evidence>
<dbReference type="OrthoDB" id="10017719at2759"/>
<keyword evidence="7 10" id="KW-1015">Disulfide bond</keyword>
<reference evidence="11 12" key="2">
    <citation type="submission" date="2018-11" db="EMBL/GenBank/DDBJ databases">
        <authorList>
            <consortium name="Pathogen Informatics"/>
        </authorList>
    </citation>
    <scope>NUCLEOTIDE SEQUENCE [LARGE SCALE GENOMIC DNA]</scope>
</reference>
<keyword evidence="6" id="KW-0472">Membrane</keyword>
<keyword evidence="9" id="KW-0325">Glycoprotein</keyword>
<dbReference type="InterPro" id="IPR023415">
    <property type="entry name" value="LDLR_class-A_CS"/>
</dbReference>
<evidence type="ECO:0000256" key="4">
    <source>
        <dbReference type="ARBA" id="ARBA00022737"/>
    </source>
</evidence>
<feature type="disulfide bond" evidence="10">
    <location>
        <begin position="89"/>
        <end position="104"/>
    </location>
</feature>
<dbReference type="Proteomes" id="UP000270296">
    <property type="component" value="Unassembled WGS sequence"/>
</dbReference>
<keyword evidence="8" id="KW-0675">Receptor</keyword>